<dbReference type="Proteomes" id="UP000789706">
    <property type="component" value="Unassembled WGS sequence"/>
</dbReference>
<sequence>YYNEDMSIAGSFLLNREVDGVLVESSNVQEFEGLDFKIKTETLPTEDNNTRLLFLDKNDKEIPVPEDIECKDVTSKKEVIKKPLPHTQYFLITHPLKYEIYHNNKCIYKITGEKKFSIFNYQKPEE</sequence>
<dbReference type="AlphaFoldDB" id="A0A9N9GTI1"/>
<dbReference type="OrthoDB" id="2431326at2759"/>
<reference evidence="1" key="1">
    <citation type="submission" date="2021-06" db="EMBL/GenBank/DDBJ databases">
        <authorList>
            <person name="Kallberg Y."/>
            <person name="Tangrot J."/>
            <person name="Rosling A."/>
        </authorList>
    </citation>
    <scope>NUCLEOTIDE SEQUENCE</scope>
    <source>
        <strain evidence="1">AZ414A</strain>
    </source>
</reference>
<comment type="caution">
    <text evidence="1">The sequence shown here is derived from an EMBL/GenBank/DDBJ whole genome shotgun (WGS) entry which is preliminary data.</text>
</comment>
<feature type="non-terminal residue" evidence="1">
    <location>
        <position position="126"/>
    </location>
</feature>
<organism evidence="1 2">
    <name type="scientific">Diversispora eburnea</name>
    <dbReference type="NCBI Taxonomy" id="1213867"/>
    <lineage>
        <taxon>Eukaryota</taxon>
        <taxon>Fungi</taxon>
        <taxon>Fungi incertae sedis</taxon>
        <taxon>Mucoromycota</taxon>
        <taxon>Glomeromycotina</taxon>
        <taxon>Glomeromycetes</taxon>
        <taxon>Diversisporales</taxon>
        <taxon>Diversisporaceae</taxon>
        <taxon>Diversispora</taxon>
    </lineage>
</organism>
<accession>A0A9N9GTI1</accession>
<proteinExistence type="predicted"/>
<dbReference type="EMBL" id="CAJVPK010003998">
    <property type="protein sequence ID" value="CAG8632966.1"/>
    <property type="molecule type" value="Genomic_DNA"/>
</dbReference>
<keyword evidence="2" id="KW-1185">Reference proteome</keyword>
<evidence type="ECO:0000313" key="1">
    <source>
        <dbReference type="EMBL" id="CAG8632966.1"/>
    </source>
</evidence>
<name>A0A9N9GTI1_9GLOM</name>
<gene>
    <name evidence="1" type="ORF">DEBURN_LOCUS10851</name>
</gene>
<feature type="non-terminal residue" evidence="1">
    <location>
        <position position="1"/>
    </location>
</feature>
<protein>
    <submittedName>
        <fullName evidence="1">2040_t:CDS:1</fullName>
    </submittedName>
</protein>
<evidence type="ECO:0000313" key="2">
    <source>
        <dbReference type="Proteomes" id="UP000789706"/>
    </source>
</evidence>